<organism evidence="1">
    <name type="scientific">marine sediment metagenome</name>
    <dbReference type="NCBI Taxonomy" id="412755"/>
    <lineage>
        <taxon>unclassified sequences</taxon>
        <taxon>metagenomes</taxon>
        <taxon>ecological metagenomes</taxon>
    </lineage>
</organism>
<evidence type="ECO:0000313" key="1">
    <source>
        <dbReference type="EMBL" id="KKL23514.1"/>
    </source>
</evidence>
<accession>A0A0F9BNP7</accession>
<comment type="caution">
    <text evidence="1">The sequence shown here is derived from an EMBL/GenBank/DDBJ whole genome shotgun (WGS) entry which is preliminary data.</text>
</comment>
<dbReference type="AlphaFoldDB" id="A0A0F9BNP7"/>
<sequence>MTLQISAERRAYMVEYRKCNHHKTIMYQREYREKNKETQEIMAKVRRAKNKAHKARYDAVYFADNPPDTDKVRAKSHDWYVRNKAKVLAHSRAYQARKLHRSVAWADDDAIQFFYECRPVGCDVDHIIPLQGKNISGLHVENNLQWLPKSENRAKGNRWVE</sequence>
<reference evidence="1" key="1">
    <citation type="journal article" date="2015" name="Nature">
        <title>Complex archaea that bridge the gap between prokaryotes and eukaryotes.</title>
        <authorList>
            <person name="Spang A."/>
            <person name="Saw J.H."/>
            <person name="Jorgensen S.L."/>
            <person name="Zaremba-Niedzwiedzka K."/>
            <person name="Martijn J."/>
            <person name="Lind A.E."/>
            <person name="van Eijk R."/>
            <person name="Schleper C."/>
            <person name="Guy L."/>
            <person name="Ettema T.J."/>
        </authorList>
    </citation>
    <scope>NUCLEOTIDE SEQUENCE</scope>
</reference>
<protein>
    <recommendedName>
        <fullName evidence="2">HNH nuclease domain-containing protein</fullName>
    </recommendedName>
</protein>
<dbReference type="InterPro" id="IPR003615">
    <property type="entry name" value="HNH_nuc"/>
</dbReference>
<dbReference type="EMBL" id="LAZR01036947">
    <property type="protein sequence ID" value="KKL23514.1"/>
    <property type="molecule type" value="Genomic_DNA"/>
</dbReference>
<proteinExistence type="predicted"/>
<gene>
    <name evidence="1" type="ORF">LCGC14_2424650</name>
</gene>
<dbReference type="CDD" id="cd00085">
    <property type="entry name" value="HNHc"/>
    <property type="match status" value="1"/>
</dbReference>
<evidence type="ECO:0008006" key="2">
    <source>
        <dbReference type="Google" id="ProtNLM"/>
    </source>
</evidence>
<name>A0A0F9BNP7_9ZZZZ</name>